<feature type="non-terminal residue" evidence="1">
    <location>
        <position position="1"/>
    </location>
</feature>
<sequence>RGAGQAHQGLVSNDCFKTAPFEQANSLYVSSPAPGLLSAGLRSREGEAGLNGASASDNTWHHLAVSWDGTMVSVYLDGNVISNQPFDEEVADINDDPSVVYDM</sequence>
<reference evidence="1" key="1">
    <citation type="journal article" date="2023" name="Mol. Biol. Evol.">
        <title>Third-Generation Sequencing Reveals the Adaptive Role of the Epigenome in Three Deep-Sea Polychaetes.</title>
        <authorList>
            <person name="Perez M."/>
            <person name="Aroh O."/>
            <person name="Sun Y."/>
            <person name="Lan Y."/>
            <person name="Juniper S.K."/>
            <person name="Young C.R."/>
            <person name="Angers B."/>
            <person name="Qian P.Y."/>
        </authorList>
    </citation>
    <scope>NUCLEOTIDE SEQUENCE</scope>
    <source>
        <strain evidence="1">R07B-5</strain>
    </source>
</reference>
<organism evidence="1 2">
    <name type="scientific">Ridgeia piscesae</name>
    <name type="common">Tubeworm</name>
    <dbReference type="NCBI Taxonomy" id="27915"/>
    <lineage>
        <taxon>Eukaryota</taxon>
        <taxon>Metazoa</taxon>
        <taxon>Spiralia</taxon>
        <taxon>Lophotrochozoa</taxon>
        <taxon>Annelida</taxon>
        <taxon>Polychaeta</taxon>
        <taxon>Sedentaria</taxon>
        <taxon>Canalipalpata</taxon>
        <taxon>Sabellida</taxon>
        <taxon>Siboglinidae</taxon>
        <taxon>Ridgeia</taxon>
    </lineage>
</organism>
<protein>
    <submittedName>
        <fullName evidence="1">Uncharacterized protein</fullName>
    </submittedName>
</protein>
<evidence type="ECO:0000313" key="1">
    <source>
        <dbReference type="EMBL" id="KAK2171176.1"/>
    </source>
</evidence>
<dbReference type="Gene3D" id="2.60.120.200">
    <property type="match status" value="1"/>
</dbReference>
<gene>
    <name evidence="1" type="ORF">NP493_1095g00013</name>
</gene>
<keyword evidence="2" id="KW-1185">Reference proteome</keyword>
<dbReference type="InterPro" id="IPR013320">
    <property type="entry name" value="ConA-like_dom_sf"/>
</dbReference>
<dbReference type="AlphaFoldDB" id="A0AAD9NK32"/>
<dbReference type="Pfam" id="PF13385">
    <property type="entry name" value="Laminin_G_3"/>
    <property type="match status" value="1"/>
</dbReference>
<accession>A0AAD9NK32</accession>
<proteinExistence type="predicted"/>
<name>A0AAD9NK32_RIDPI</name>
<evidence type="ECO:0000313" key="2">
    <source>
        <dbReference type="Proteomes" id="UP001209878"/>
    </source>
</evidence>
<dbReference type="EMBL" id="JAODUO010001094">
    <property type="protein sequence ID" value="KAK2171176.1"/>
    <property type="molecule type" value="Genomic_DNA"/>
</dbReference>
<dbReference type="Proteomes" id="UP001209878">
    <property type="component" value="Unassembled WGS sequence"/>
</dbReference>
<dbReference type="SUPFAM" id="SSF49899">
    <property type="entry name" value="Concanavalin A-like lectins/glucanases"/>
    <property type="match status" value="1"/>
</dbReference>
<comment type="caution">
    <text evidence="1">The sequence shown here is derived from an EMBL/GenBank/DDBJ whole genome shotgun (WGS) entry which is preliminary data.</text>
</comment>